<name>A0A9D5B243_PEA</name>
<evidence type="ECO:0000313" key="3">
    <source>
        <dbReference type="Proteomes" id="UP001058974"/>
    </source>
</evidence>
<organism evidence="2 3">
    <name type="scientific">Pisum sativum</name>
    <name type="common">Garden pea</name>
    <name type="synonym">Lathyrus oleraceus</name>
    <dbReference type="NCBI Taxonomy" id="3888"/>
    <lineage>
        <taxon>Eukaryota</taxon>
        <taxon>Viridiplantae</taxon>
        <taxon>Streptophyta</taxon>
        <taxon>Embryophyta</taxon>
        <taxon>Tracheophyta</taxon>
        <taxon>Spermatophyta</taxon>
        <taxon>Magnoliopsida</taxon>
        <taxon>eudicotyledons</taxon>
        <taxon>Gunneridae</taxon>
        <taxon>Pentapetalae</taxon>
        <taxon>rosids</taxon>
        <taxon>fabids</taxon>
        <taxon>Fabales</taxon>
        <taxon>Fabaceae</taxon>
        <taxon>Papilionoideae</taxon>
        <taxon>50 kb inversion clade</taxon>
        <taxon>NPAAA clade</taxon>
        <taxon>Hologalegina</taxon>
        <taxon>IRL clade</taxon>
        <taxon>Fabeae</taxon>
        <taxon>Lathyrus</taxon>
    </lineage>
</organism>
<dbReference type="EMBL" id="JAMSHJ010000003">
    <property type="protein sequence ID" value="KAI5430928.1"/>
    <property type="molecule type" value="Genomic_DNA"/>
</dbReference>
<gene>
    <name evidence="2" type="ORF">KIW84_035174</name>
</gene>
<dbReference type="Gramene" id="Psat03G0517400-T1">
    <property type="protein sequence ID" value="KAI5430928.1"/>
    <property type="gene ID" value="KIW84_035174"/>
</dbReference>
<accession>A0A9D5B243</accession>
<evidence type="ECO:0000313" key="2">
    <source>
        <dbReference type="EMBL" id="KAI5430928.1"/>
    </source>
</evidence>
<comment type="caution">
    <text evidence="2">The sequence shown here is derived from an EMBL/GenBank/DDBJ whole genome shotgun (WGS) entry which is preliminary data.</text>
</comment>
<reference evidence="2 3" key="1">
    <citation type="journal article" date="2022" name="Nat. Genet.">
        <title>Improved pea reference genome and pan-genome highlight genomic features and evolutionary characteristics.</title>
        <authorList>
            <person name="Yang T."/>
            <person name="Liu R."/>
            <person name="Luo Y."/>
            <person name="Hu S."/>
            <person name="Wang D."/>
            <person name="Wang C."/>
            <person name="Pandey M.K."/>
            <person name="Ge S."/>
            <person name="Xu Q."/>
            <person name="Li N."/>
            <person name="Li G."/>
            <person name="Huang Y."/>
            <person name="Saxena R.K."/>
            <person name="Ji Y."/>
            <person name="Li M."/>
            <person name="Yan X."/>
            <person name="He Y."/>
            <person name="Liu Y."/>
            <person name="Wang X."/>
            <person name="Xiang C."/>
            <person name="Varshney R.K."/>
            <person name="Ding H."/>
            <person name="Gao S."/>
            <person name="Zong X."/>
        </authorList>
    </citation>
    <scope>NUCLEOTIDE SEQUENCE [LARGE SCALE GENOMIC DNA]</scope>
    <source>
        <strain evidence="2 3">cv. Zhongwan 6</strain>
    </source>
</reference>
<proteinExistence type="predicted"/>
<protein>
    <submittedName>
        <fullName evidence="2">Uncharacterized protein</fullName>
    </submittedName>
</protein>
<feature type="region of interest" description="Disordered" evidence="1">
    <location>
        <begin position="275"/>
        <end position="297"/>
    </location>
</feature>
<dbReference type="AlphaFoldDB" id="A0A9D5B243"/>
<sequence>MMAMLDLWALGWEPSPGLVKESIKDMLGAFSKATQHSNKWAKSWHEWGIVQYRSDVPLYFKRFTRHCSSLVLLLSSDTSISSQGPAIVVKITKVGQAILLYPQETPDSGSLDDFQLSEFRTSSDENYPESSGSSLSYVSVPEEDYLGNVGPEIQLSSGRRSVVEDTSFSGSMQHNINVDLKMSLSSTVARKMPGIQSEAAFFEKDTLENRMSTQSAFSNMIESLDQETAEPTSQKGMNPSSHSCRFSFNLCRIDKSFSFEEGPAVSKLGSKYVSSKSESSIRWDNPSKGKMNNQLQSTGCHRFVSS</sequence>
<evidence type="ECO:0000256" key="1">
    <source>
        <dbReference type="SAM" id="MobiDB-lite"/>
    </source>
</evidence>
<keyword evidence="3" id="KW-1185">Reference proteome</keyword>
<dbReference type="Proteomes" id="UP001058974">
    <property type="component" value="Chromosome 3"/>
</dbReference>